<keyword evidence="2" id="KW-0493">Microtubule</keyword>
<protein>
    <submittedName>
        <fullName evidence="6">Kinesin-like protein KIF2A</fullName>
    </submittedName>
</protein>
<dbReference type="OrthoDB" id="3176171at2759"/>
<dbReference type="EMBL" id="VIIS01002032">
    <property type="protein sequence ID" value="KAF0289408.1"/>
    <property type="molecule type" value="Genomic_DNA"/>
</dbReference>
<dbReference type="InterPro" id="IPR054473">
    <property type="entry name" value="KIF2A-like_N"/>
</dbReference>
<evidence type="ECO:0000256" key="2">
    <source>
        <dbReference type="ARBA" id="ARBA00022701"/>
    </source>
</evidence>
<feature type="compositionally biased region" description="Low complexity" evidence="4">
    <location>
        <begin position="102"/>
        <end position="127"/>
    </location>
</feature>
<dbReference type="Pfam" id="PF22923">
    <property type="entry name" value="KIF2A-like_1st"/>
    <property type="match status" value="1"/>
</dbReference>
<organism evidence="6 7">
    <name type="scientific">Amphibalanus amphitrite</name>
    <name type="common">Striped barnacle</name>
    <name type="synonym">Balanus amphitrite</name>
    <dbReference type="NCBI Taxonomy" id="1232801"/>
    <lineage>
        <taxon>Eukaryota</taxon>
        <taxon>Metazoa</taxon>
        <taxon>Ecdysozoa</taxon>
        <taxon>Arthropoda</taxon>
        <taxon>Crustacea</taxon>
        <taxon>Multicrustacea</taxon>
        <taxon>Cirripedia</taxon>
        <taxon>Thoracica</taxon>
        <taxon>Thoracicalcarea</taxon>
        <taxon>Balanomorpha</taxon>
        <taxon>Balanoidea</taxon>
        <taxon>Balanidae</taxon>
        <taxon>Amphibalaninae</taxon>
        <taxon>Amphibalanus</taxon>
    </lineage>
</organism>
<feature type="compositionally biased region" description="Basic and acidic residues" evidence="4">
    <location>
        <begin position="79"/>
        <end position="92"/>
    </location>
</feature>
<keyword evidence="3" id="KW-0175">Coiled coil</keyword>
<evidence type="ECO:0000256" key="4">
    <source>
        <dbReference type="SAM" id="MobiDB-lite"/>
    </source>
</evidence>
<name>A0A6A4VGD1_AMPAM</name>
<accession>A0A6A4VGD1</accession>
<keyword evidence="7" id="KW-1185">Reference proteome</keyword>
<dbReference type="Proteomes" id="UP000440578">
    <property type="component" value="Unassembled WGS sequence"/>
</dbReference>
<gene>
    <name evidence="6" type="primary">KIF2A_2</name>
    <name evidence="6" type="ORF">FJT64_012339</name>
</gene>
<sequence>MDEVFGLLKLGVNVDIQRSDGRIHSAVISGVNNDAKTVTVEWFERGETKGKEIEIELIFNLNPNLAPSEPQSVIPSKLSRSDPQLRRGDTTSRSEASAAGPSSSRLRQRVTSSTSTSSRASRAANHTRAVRYRQTLTRALSNNQTRAVRYRQTLTRAITVPAANHT</sequence>
<keyword evidence="1" id="KW-0963">Cytoplasm</keyword>
<feature type="region of interest" description="Disordered" evidence="4">
    <location>
        <begin position="66"/>
        <end position="130"/>
    </location>
</feature>
<comment type="caution">
    <text evidence="6">The sequence shown here is derived from an EMBL/GenBank/DDBJ whole genome shotgun (WGS) entry which is preliminary data.</text>
</comment>
<dbReference type="GO" id="GO:0005874">
    <property type="term" value="C:microtubule"/>
    <property type="evidence" value="ECO:0007669"/>
    <property type="project" value="UniProtKB-KW"/>
</dbReference>
<evidence type="ECO:0000256" key="3">
    <source>
        <dbReference type="ARBA" id="ARBA00023054"/>
    </source>
</evidence>
<reference evidence="6 7" key="1">
    <citation type="submission" date="2019-07" db="EMBL/GenBank/DDBJ databases">
        <title>Draft genome assembly of a fouling barnacle, Amphibalanus amphitrite (Darwin, 1854): The first reference genome for Thecostraca.</title>
        <authorList>
            <person name="Kim W."/>
        </authorList>
    </citation>
    <scope>NUCLEOTIDE SEQUENCE [LARGE SCALE GENOMIC DNA]</scope>
    <source>
        <strain evidence="6">SNU_AA5</strain>
        <tissue evidence="6">Soma without cirri and trophi</tissue>
    </source>
</reference>
<evidence type="ECO:0000313" key="6">
    <source>
        <dbReference type="EMBL" id="KAF0289408.1"/>
    </source>
</evidence>
<feature type="domain" description="Kinesin-like protein KIF2A-like N-terminal" evidence="5">
    <location>
        <begin position="5"/>
        <end position="59"/>
    </location>
</feature>
<evidence type="ECO:0000256" key="1">
    <source>
        <dbReference type="ARBA" id="ARBA00022490"/>
    </source>
</evidence>
<evidence type="ECO:0000313" key="7">
    <source>
        <dbReference type="Proteomes" id="UP000440578"/>
    </source>
</evidence>
<proteinExistence type="predicted"/>
<dbReference type="AlphaFoldDB" id="A0A6A4VGD1"/>
<evidence type="ECO:0000259" key="5">
    <source>
        <dbReference type="Pfam" id="PF22923"/>
    </source>
</evidence>